<accession>K5W245</accession>
<sequence>MAVNDARRTMTRQLLSVTDQVATLERSELECDAAGEWKAEFVALLELVQDLESKRDEKLLFLASQINSTESLRRLMTVIVVCNMQLTLLGKAVEKKAPSGALRKLPLLFGLRTAREHRKMLERWSRELQWRICWTALHRTDIGWYEPGRVC</sequence>
<protein>
    <submittedName>
        <fullName evidence="1">Uncharacterized protein</fullName>
    </submittedName>
</protein>
<reference evidence="1 2" key="1">
    <citation type="journal article" date="2012" name="BMC Genomics">
        <title>Comparative genomics of the white-rot fungi, Phanerochaete carnosa and P. chrysosporium, to elucidate the genetic basis of the distinct wood types they colonize.</title>
        <authorList>
            <person name="Suzuki H."/>
            <person name="MacDonald J."/>
            <person name="Syed K."/>
            <person name="Salamov A."/>
            <person name="Hori C."/>
            <person name="Aerts A."/>
            <person name="Henrissat B."/>
            <person name="Wiebenga A."/>
            <person name="vanKuyk P.A."/>
            <person name="Barry K."/>
            <person name="Lindquist E."/>
            <person name="LaButti K."/>
            <person name="Lapidus A."/>
            <person name="Lucas S."/>
            <person name="Coutinho P."/>
            <person name="Gong Y."/>
            <person name="Samejima M."/>
            <person name="Mahadevan R."/>
            <person name="Abou-Zaid M."/>
            <person name="de Vries R.P."/>
            <person name="Igarashi K."/>
            <person name="Yadav J.S."/>
            <person name="Grigoriev I.V."/>
            <person name="Master E.R."/>
        </authorList>
    </citation>
    <scope>NUCLEOTIDE SEQUENCE [LARGE SCALE GENOMIC DNA]</scope>
    <source>
        <strain evidence="1 2">HHB-10118-sp</strain>
    </source>
</reference>
<name>K5W245_PHACS</name>
<dbReference type="AlphaFoldDB" id="K5W245"/>
<dbReference type="HOGENOM" id="CLU_1732123_0_0_1"/>
<gene>
    <name evidence="1" type="ORF">PHACADRAFT_259367</name>
</gene>
<proteinExistence type="predicted"/>
<dbReference type="InParanoid" id="K5W245"/>
<evidence type="ECO:0000313" key="2">
    <source>
        <dbReference type="Proteomes" id="UP000008370"/>
    </source>
</evidence>
<dbReference type="KEGG" id="pco:PHACADRAFT_259367"/>
<evidence type="ECO:0000313" key="1">
    <source>
        <dbReference type="EMBL" id="EKM53190.1"/>
    </source>
</evidence>
<dbReference type="Proteomes" id="UP000008370">
    <property type="component" value="Unassembled WGS sequence"/>
</dbReference>
<keyword evidence="2" id="KW-1185">Reference proteome</keyword>
<dbReference type="GeneID" id="18917400"/>
<dbReference type="OrthoDB" id="10572828at2759"/>
<organism evidence="1 2">
    <name type="scientific">Phanerochaete carnosa (strain HHB-10118-sp)</name>
    <name type="common">White-rot fungus</name>
    <name type="synonym">Peniophora carnosa</name>
    <dbReference type="NCBI Taxonomy" id="650164"/>
    <lineage>
        <taxon>Eukaryota</taxon>
        <taxon>Fungi</taxon>
        <taxon>Dikarya</taxon>
        <taxon>Basidiomycota</taxon>
        <taxon>Agaricomycotina</taxon>
        <taxon>Agaricomycetes</taxon>
        <taxon>Polyporales</taxon>
        <taxon>Phanerochaetaceae</taxon>
        <taxon>Phanerochaete</taxon>
    </lineage>
</organism>
<dbReference type="EMBL" id="JH930474">
    <property type="protein sequence ID" value="EKM53190.1"/>
    <property type="molecule type" value="Genomic_DNA"/>
</dbReference>
<dbReference type="RefSeq" id="XP_007397886.1">
    <property type="nucleotide sequence ID" value="XM_007397824.1"/>
</dbReference>